<feature type="transmembrane region" description="Helical" evidence="2">
    <location>
        <begin position="403"/>
        <end position="420"/>
    </location>
</feature>
<feature type="transmembrane region" description="Helical" evidence="2">
    <location>
        <begin position="460"/>
        <end position="478"/>
    </location>
</feature>
<feature type="transmembrane region" description="Helical" evidence="2">
    <location>
        <begin position="373"/>
        <end position="391"/>
    </location>
</feature>
<feature type="transmembrane region" description="Helical" evidence="2">
    <location>
        <begin position="109"/>
        <end position="127"/>
    </location>
</feature>
<protein>
    <recommendedName>
        <fullName evidence="5">DUF2339 domain-containing protein</fullName>
    </recommendedName>
</protein>
<feature type="transmembrane region" description="Helical" evidence="2">
    <location>
        <begin position="187"/>
        <end position="203"/>
    </location>
</feature>
<accession>A0A1L3GGT6</accession>
<feature type="transmembrane region" description="Helical" evidence="2">
    <location>
        <begin position="264"/>
        <end position="283"/>
    </location>
</feature>
<name>A0A1L3GGT6_SYNAC</name>
<dbReference type="AlphaFoldDB" id="A0A1L3GGT6"/>
<feature type="region of interest" description="Disordered" evidence="1">
    <location>
        <begin position="41"/>
        <end position="67"/>
    </location>
</feature>
<feature type="transmembrane region" description="Helical" evidence="2">
    <location>
        <begin position="350"/>
        <end position="367"/>
    </location>
</feature>
<evidence type="ECO:0000313" key="3">
    <source>
        <dbReference type="EMBL" id="APG25157.1"/>
    </source>
</evidence>
<keyword evidence="4" id="KW-1185">Reference proteome</keyword>
<feature type="transmembrane region" description="Helical" evidence="2">
    <location>
        <begin position="76"/>
        <end position="97"/>
    </location>
</feature>
<dbReference type="InterPro" id="IPR019286">
    <property type="entry name" value="DUF2339_TM"/>
</dbReference>
<feature type="transmembrane region" description="Helical" evidence="2">
    <location>
        <begin position="295"/>
        <end position="313"/>
    </location>
</feature>
<proteinExistence type="predicted"/>
<dbReference type="RefSeq" id="WP_072287006.1">
    <property type="nucleotide sequence ID" value="NZ_CP015455.1"/>
</dbReference>
<gene>
    <name evidence="3" type="ORF">A7E75_09095</name>
</gene>
<feature type="transmembrane region" description="Helical" evidence="2">
    <location>
        <begin position="507"/>
        <end position="524"/>
    </location>
</feature>
<dbReference type="OrthoDB" id="8554743at2"/>
<feature type="transmembrane region" description="Helical" evidence="2">
    <location>
        <begin position="134"/>
        <end position="153"/>
    </location>
</feature>
<dbReference type="Proteomes" id="UP000182264">
    <property type="component" value="Chromosome"/>
</dbReference>
<sequence length="564" mass="62228">MENLEKRLDRLESRLERIEQHLNLAPSAPAEETFAFHTIPPAQESNLPPRQNTATHPLPEAKHDASRSPGGAITRLLGWGGALALVMAAAYLIKLAYDSGWLMLSAPMRVGIAFVCGWALIATGLHLRHKDRHYASLLPAAGVVILFLAIYGAHLHYRLIGSATAASGIILTCGASLWLCRTFASDLYGLFAIAGSYSAPFLLDIPSQPVGRLTLYYSAWSIGFCLYSLLAGRRRYYLLAFYLAVVGFDLLWRQTARQQWQVALIYQFLQLSVFLACTVLFSLRHKRPLDQRAATLHLPILLIFYLLHYSLLHRHLPNLAPWVALAVATAIGFSGQLADRLSKHTSAGGRLILTCFAGLALVHIGYLELTPPLLRPWLALLTLPALLAWTATRHRQLNTDWPLLAAIGMLWLVNFSQVLGKELPTRISGQPILTLLHAVELYAGYALLRNRATVHRLLQGSLIYLGHLAAMAAAWQLLHSSLGVSFAWGLLALTCLGLCLKLHDRVLGHSSLLLFGFSALKVLLHDLAGAAPLVRIGCLLVVGVTFYAGGWLYRYIEKMPPRRP</sequence>
<evidence type="ECO:0000256" key="2">
    <source>
        <dbReference type="SAM" id="Phobius"/>
    </source>
</evidence>
<dbReference type="PANTHER" id="PTHR38434">
    <property type="entry name" value="BLL2549 PROTEIN"/>
    <property type="match status" value="1"/>
</dbReference>
<dbReference type="PANTHER" id="PTHR38434:SF1">
    <property type="entry name" value="BLL2549 PROTEIN"/>
    <property type="match status" value="1"/>
</dbReference>
<feature type="transmembrane region" description="Helical" evidence="2">
    <location>
        <begin position="215"/>
        <end position="231"/>
    </location>
</feature>
<feature type="transmembrane region" description="Helical" evidence="2">
    <location>
        <begin position="159"/>
        <end position="180"/>
    </location>
</feature>
<evidence type="ECO:0008006" key="5">
    <source>
        <dbReference type="Google" id="ProtNLM"/>
    </source>
</evidence>
<organism evidence="3 4">
    <name type="scientific">Syntrophotalea acetylenica</name>
    <name type="common">Pelobacter acetylenicus</name>
    <dbReference type="NCBI Taxonomy" id="29542"/>
    <lineage>
        <taxon>Bacteria</taxon>
        <taxon>Pseudomonadati</taxon>
        <taxon>Thermodesulfobacteriota</taxon>
        <taxon>Desulfuromonadia</taxon>
        <taxon>Desulfuromonadales</taxon>
        <taxon>Syntrophotaleaceae</taxon>
        <taxon>Syntrophotalea</taxon>
    </lineage>
</organism>
<reference evidence="3 4" key="1">
    <citation type="journal article" date="2017" name="Genome Announc.">
        <title>Complete Genome Sequences of Two Acetylene-Fermenting Pelobacter acetylenicus Strains.</title>
        <authorList>
            <person name="Sutton J.M."/>
            <person name="Baesman S.M."/>
            <person name="Fierst J.L."/>
            <person name="Poret-Peterson A.T."/>
            <person name="Oremland R.S."/>
            <person name="Dunlap D.S."/>
            <person name="Akob D.M."/>
        </authorList>
    </citation>
    <scope>NUCLEOTIDE SEQUENCE [LARGE SCALE GENOMIC DNA]</scope>
    <source>
        <strain evidence="3 4">DSM 3247</strain>
    </source>
</reference>
<evidence type="ECO:0000313" key="4">
    <source>
        <dbReference type="Proteomes" id="UP000182264"/>
    </source>
</evidence>
<feature type="transmembrane region" description="Helical" evidence="2">
    <location>
        <begin position="530"/>
        <end position="553"/>
    </location>
</feature>
<keyword evidence="2" id="KW-0812">Transmembrane</keyword>
<keyword evidence="2" id="KW-1133">Transmembrane helix</keyword>
<dbReference type="EMBL" id="CP015518">
    <property type="protein sequence ID" value="APG25157.1"/>
    <property type="molecule type" value="Genomic_DNA"/>
</dbReference>
<evidence type="ECO:0000256" key="1">
    <source>
        <dbReference type="SAM" id="MobiDB-lite"/>
    </source>
</evidence>
<feature type="compositionally biased region" description="Polar residues" evidence="1">
    <location>
        <begin position="43"/>
        <end position="55"/>
    </location>
</feature>
<keyword evidence="2" id="KW-0472">Membrane</keyword>
<feature type="transmembrane region" description="Helical" evidence="2">
    <location>
        <begin position="484"/>
        <end position="500"/>
    </location>
</feature>
<dbReference type="KEGG" id="pace:A6070_03070"/>
<dbReference type="Pfam" id="PF10101">
    <property type="entry name" value="DUF2339"/>
    <property type="match status" value="1"/>
</dbReference>
<feature type="transmembrane region" description="Helical" evidence="2">
    <location>
        <begin position="319"/>
        <end position="338"/>
    </location>
</feature>
<dbReference type="STRING" id="29542.A6070_03070"/>